<feature type="chain" id="PRO_5042885311" evidence="1">
    <location>
        <begin position="22"/>
        <end position="327"/>
    </location>
</feature>
<evidence type="ECO:0000313" key="2">
    <source>
        <dbReference type="EMBL" id="KAK5957071.1"/>
    </source>
</evidence>
<gene>
    <name evidence="2" type="ORF">OHC33_001440</name>
</gene>
<feature type="signal peptide" evidence="1">
    <location>
        <begin position="1"/>
        <end position="21"/>
    </location>
</feature>
<keyword evidence="3" id="KW-1185">Reference proteome</keyword>
<reference evidence="2 3" key="1">
    <citation type="submission" date="2022-12" db="EMBL/GenBank/DDBJ databases">
        <title>Genomic features and morphological characterization of a novel Knufia sp. strain isolated from spacecraft assembly facility.</title>
        <authorList>
            <person name="Teixeira M."/>
            <person name="Chander A.M."/>
            <person name="Stajich J.E."/>
            <person name="Venkateswaran K."/>
        </authorList>
    </citation>
    <scope>NUCLEOTIDE SEQUENCE [LARGE SCALE GENOMIC DNA]</scope>
    <source>
        <strain evidence="2 3">FJI-L2-BK-P2</strain>
    </source>
</reference>
<name>A0AAN8FES6_9EURO</name>
<accession>A0AAN8FES6</accession>
<comment type="caution">
    <text evidence="2">The sequence shown here is derived from an EMBL/GenBank/DDBJ whole genome shotgun (WGS) entry which is preliminary data.</text>
</comment>
<protein>
    <submittedName>
        <fullName evidence="2">Uncharacterized protein</fullName>
    </submittedName>
</protein>
<evidence type="ECO:0000313" key="3">
    <source>
        <dbReference type="Proteomes" id="UP001316803"/>
    </source>
</evidence>
<dbReference type="AlphaFoldDB" id="A0AAN8FES6"/>
<proteinExistence type="predicted"/>
<organism evidence="2 3">
    <name type="scientific">Knufia fluminis</name>
    <dbReference type="NCBI Taxonomy" id="191047"/>
    <lineage>
        <taxon>Eukaryota</taxon>
        <taxon>Fungi</taxon>
        <taxon>Dikarya</taxon>
        <taxon>Ascomycota</taxon>
        <taxon>Pezizomycotina</taxon>
        <taxon>Eurotiomycetes</taxon>
        <taxon>Chaetothyriomycetidae</taxon>
        <taxon>Chaetothyriales</taxon>
        <taxon>Trichomeriaceae</taxon>
        <taxon>Knufia</taxon>
    </lineage>
</organism>
<evidence type="ECO:0000256" key="1">
    <source>
        <dbReference type="SAM" id="SignalP"/>
    </source>
</evidence>
<keyword evidence="1" id="KW-0732">Signal</keyword>
<dbReference type="EMBL" id="JAKLMC020000003">
    <property type="protein sequence ID" value="KAK5957071.1"/>
    <property type="molecule type" value="Genomic_DNA"/>
</dbReference>
<dbReference type="Proteomes" id="UP001316803">
    <property type="component" value="Unassembled WGS sequence"/>
</dbReference>
<sequence length="327" mass="34863">MHIAPWSSVIGTALLARLASAKDVTLFGPTNQPEESDVNQVTSDCFLEATLAAVIHTDLEQLTGMLNNTAPNCATVMLYGDKDIEPKKIYINLIDALDEGASKSPWIAAIQEAFRQITGHDFKTDTVFSKTGGTITSALRAIYGPTYAKVTSGCDGRRNVTEKATWKPTVLATNKVAGALANGHGYTVRGGNDTHVTLRNPWGFSGIDTKKYPDVEDLGEGNFNIPVSMVDKQCADYEYADILNAAEHASVESALTQSSASAVASAEALAATMSGPFSLETMTGESVFTFISKRSVSVPTPTPSLMNPRELEPSYRAASVTTSHFVG</sequence>